<dbReference type="GO" id="GO:0043190">
    <property type="term" value="C:ATP-binding cassette (ABC) transporter complex"/>
    <property type="evidence" value="ECO:0007669"/>
    <property type="project" value="InterPro"/>
</dbReference>
<keyword evidence="3 8" id="KW-0813">Transport</keyword>
<evidence type="ECO:0000256" key="7">
    <source>
        <dbReference type="ARBA" id="ARBA00023136"/>
    </source>
</evidence>
<name>A0A290Q2L8_9BACT</name>
<dbReference type="InterPro" id="IPR036421">
    <property type="entry name" value="Fe_dep_repressor_sf"/>
</dbReference>
<dbReference type="AlphaFoldDB" id="A0A290Q2L8"/>
<reference evidence="12 13" key="1">
    <citation type="submission" date="2017-09" db="EMBL/GenBank/DDBJ databases">
        <title>Complete genome sequence of Verrucomicrobial strain HZ-65, isolated from freshwater.</title>
        <authorList>
            <person name="Choi A."/>
        </authorList>
    </citation>
    <scope>NUCLEOTIDE SEQUENCE [LARGE SCALE GENOMIC DNA]</scope>
    <source>
        <strain evidence="12 13">HZ-65</strain>
    </source>
</reference>
<dbReference type="GO" id="GO:0046983">
    <property type="term" value="F:protein dimerization activity"/>
    <property type="evidence" value="ECO:0007669"/>
    <property type="project" value="InterPro"/>
</dbReference>
<dbReference type="GO" id="GO:0055085">
    <property type="term" value="P:transmembrane transport"/>
    <property type="evidence" value="ECO:0007669"/>
    <property type="project" value="InterPro"/>
</dbReference>
<evidence type="ECO:0000256" key="4">
    <source>
        <dbReference type="ARBA" id="ARBA00022475"/>
    </source>
</evidence>
<feature type="transmembrane region" description="Helical" evidence="10">
    <location>
        <begin position="85"/>
        <end position="102"/>
    </location>
</feature>
<evidence type="ECO:0000256" key="3">
    <source>
        <dbReference type="ARBA" id="ARBA00022448"/>
    </source>
</evidence>
<protein>
    <submittedName>
        <fullName evidence="12">ABC transporter</fullName>
    </submittedName>
</protein>
<sequence>MTTTRTFLRWSGLLLGLAVVAVGPVFGARVGDVTETTMAEQFFRFLTFRDPSLRFALIGAVLLGISCGLLGGFIVVRKMALMGDALSHAVLPGVAAGFLWNMEKDPVAILIGATIAGLLGSAMVSALTRTTRIKEDAALGLVLASFFAAGLCVQSMIQNLPTGNQSGLNHFMFGQAAALGGRDIALMSVVTVMAVSLVGLFYKELLVTSFDEGFARASGLPVAWIHHGLMLLLAMSVVIALQAVGVVLVSAMLITPAAAAYLLTDRLHRLLTLAVLFGVIAAVAGAFFSFVGKSLPTGPLMVLGTSAVFLGAFLFGPRHGVIAKWWARQSHTGRTRRENTLKAIYHVWENTGTGAEGVALTALAEKRRATLQELQGELDALQRHGLATVAGPMVYFTPAGRKRGAEIVRNHRLWELYLTNSANIAADHVHDDAENIEHVLGEDVVRELERRLGHATRDPHGKAIPSAQEIHQGGGLSGEAGGKARP</sequence>
<evidence type="ECO:0000313" key="13">
    <source>
        <dbReference type="Proteomes" id="UP000217265"/>
    </source>
</evidence>
<dbReference type="Pfam" id="PF02742">
    <property type="entry name" value="Fe_dep_repr_C"/>
    <property type="match status" value="1"/>
</dbReference>
<evidence type="ECO:0000256" key="9">
    <source>
        <dbReference type="SAM" id="MobiDB-lite"/>
    </source>
</evidence>
<dbReference type="InterPro" id="IPR001367">
    <property type="entry name" value="Fe_dep_repressor"/>
</dbReference>
<dbReference type="Gene3D" id="1.10.3470.10">
    <property type="entry name" value="ABC transporter involved in vitamin B12 uptake, BtuC"/>
    <property type="match status" value="1"/>
</dbReference>
<keyword evidence="5 8" id="KW-0812">Transmembrane</keyword>
<keyword evidence="13" id="KW-1185">Reference proteome</keyword>
<feature type="transmembrane region" description="Helical" evidence="10">
    <location>
        <begin position="270"/>
        <end position="291"/>
    </location>
</feature>
<dbReference type="InterPro" id="IPR001626">
    <property type="entry name" value="ABC_TroCD"/>
</dbReference>
<evidence type="ECO:0000256" key="5">
    <source>
        <dbReference type="ARBA" id="ARBA00022692"/>
    </source>
</evidence>
<dbReference type="PANTHER" id="PTHR30477:SF3">
    <property type="entry name" value="METAL TRANSPORT SYSTEM MEMBRANE PROTEIN CT_069-RELATED"/>
    <property type="match status" value="1"/>
</dbReference>
<dbReference type="Proteomes" id="UP000217265">
    <property type="component" value="Chromosome"/>
</dbReference>
<evidence type="ECO:0000259" key="11">
    <source>
        <dbReference type="Pfam" id="PF02742"/>
    </source>
</evidence>
<dbReference type="GO" id="GO:0046914">
    <property type="term" value="F:transition metal ion binding"/>
    <property type="evidence" value="ECO:0007669"/>
    <property type="project" value="InterPro"/>
</dbReference>
<keyword evidence="7 10" id="KW-0472">Membrane</keyword>
<feature type="transmembrane region" description="Helical" evidence="10">
    <location>
        <begin position="184"/>
        <end position="202"/>
    </location>
</feature>
<dbReference type="Gene3D" id="1.10.10.10">
    <property type="entry name" value="Winged helix-like DNA-binding domain superfamily/Winged helix DNA-binding domain"/>
    <property type="match status" value="1"/>
</dbReference>
<comment type="similarity">
    <text evidence="2 8">Belongs to the ABC-3 integral membrane protein family.</text>
</comment>
<proteinExistence type="inferred from homology"/>
<evidence type="ECO:0000256" key="6">
    <source>
        <dbReference type="ARBA" id="ARBA00022989"/>
    </source>
</evidence>
<dbReference type="GO" id="GO:0010043">
    <property type="term" value="P:response to zinc ion"/>
    <property type="evidence" value="ECO:0007669"/>
    <property type="project" value="TreeGrafter"/>
</dbReference>
<keyword evidence="6 10" id="KW-1133">Transmembrane helix</keyword>
<dbReference type="Pfam" id="PF00950">
    <property type="entry name" value="ABC-3"/>
    <property type="match status" value="1"/>
</dbReference>
<keyword evidence="4" id="KW-1003">Cell membrane</keyword>
<evidence type="ECO:0000313" key="12">
    <source>
        <dbReference type="EMBL" id="ATC62905.1"/>
    </source>
</evidence>
<dbReference type="InterPro" id="IPR022689">
    <property type="entry name" value="Iron_dep_repressor"/>
</dbReference>
<feature type="domain" description="Iron dependent repressor metal binding and dimerisation" evidence="11">
    <location>
        <begin position="397"/>
        <end position="465"/>
    </location>
</feature>
<evidence type="ECO:0000256" key="10">
    <source>
        <dbReference type="SAM" id="Phobius"/>
    </source>
</evidence>
<organism evidence="12 13">
    <name type="scientific">Nibricoccus aquaticus</name>
    <dbReference type="NCBI Taxonomy" id="2576891"/>
    <lineage>
        <taxon>Bacteria</taxon>
        <taxon>Pseudomonadati</taxon>
        <taxon>Verrucomicrobiota</taxon>
        <taxon>Opitutia</taxon>
        <taxon>Opitutales</taxon>
        <taxon>Opitutaceae</taxon>
        <taxon>Nibricoccus</taxon>
    </lineage>
</organism>
<dbReference type="OrthoDB" id="9788905at2"/>
<dbReference type="InterPro" id="IPR036388">
    <property type="entry name" value="WH-like_DNA-bd_sf"/>
</dbReference>
<dbReference type="GO" id="GO:0071281">
    <property type="term" value="P:cellular response to iron ion"/>
    <property type="evidence" value="ECO:0007669"/>
    <property type="project" value="UniProtKB-ARBA"/>
</dbReference>
<feature type="compositionally biased region" description="Gly residues" evidence="9">
    <location>
        <begin position="472"/>
        <end position="486"/>
    </location>
</feature>
<evidence type="ECO:0000256" key="2">
    <source>
        <dbReference type="ARBA" id="ARBA00008034"/>
    </source>
</evidence>
<dbReference type="RefSeq" id="WP_096054540.1">
    <property type="nucleotide sequence ID" value="NZ_CP023344.1"/>
</dbReference>
<evidence type="ECO:0000256" key="1">
    <source>
        <dbReference type="ARBA" id="ARBA00004651"/>
    </source>
</evidence>
<dbReference type="InterPro" id="IPR037294">
    <property type="entry name" value="ABC_BtuC-like"/>
</dbReference>
<feature type="transmembrane region" description="Helical" evidence="10">
    <location>
        <begin position="239"/>
        <end position="263"/>
    </location>
</feature>
<dbReference type="SUPFAM" id="SSF81345">
    <property type="entry name" value="ABC transporter involved in vitamin B12 uptake, BtuC"/>
    <property type="match status" value="1"/>
</dbReference>
<feature type="transmembrane region" description="Helical" evidence="10">
    <location>
        <begin position="139"/>
        <end position="157"/>
    </location>
</feature>
<dbReference type="CDD" id="cd06550">
    <property type="entry name" value="TM_ABC_iron-siderophores_like"/>
    <property type="match status" value="1"/>
</dbReference>
<comment type="subcellular location">
    <subcellularLocation>
        <location evidence="1 8">Cell membrane</location>
        <topology evidence="1 8">Multi-pass membrane protein</topology>
    </subcellularLocation>
</comment>
<feature type="region of interest" description="Disordered" evidence="9">
    <location>
        <begin position="454"/>
        <end position="486"/>
    </location>
</feature>
<evidence type="ECO:0000256" key="8">
    <source>
        <dbReference type="RuleBase" id="RU003943"/>
    </source>
</evidence>
<dbReference type="GO" id="GO:0003700">
    <property type="term" value="F:DNA-binding transcription factor activity"/>
    <property type="evidence" value="ECO:0007669"/>
    <property type="project" value="InterPro"/>
</dbReference>
<dbReference type="SMART" id="SM00529">
    <property type="entry name" value="HTH_DTXR"/>
    <property type="match status" value="1"/>
</dbReference>
<feature type="transmembrane region" description="Helical" evidence="10">
    <location>
        <begin position="51"/>
        <end position="76"/>
    </location>
</feature>
<dbReference type="EMBL" id="CP023344">
    <property type="protein sequence ID" value="ATC62905.1"/>
    <property type="molecule type" value="Genomic_DNA"/>
</dbReference>
<dbReference type="SUPFAM" id="SSF47979">
    <property type="entry name" value="Iron-dependent repressor protein, dimerization domain"/>
    <property type="match status" value="1"/>
</dbReference>
<dbReference type="FunFam" id="1.10.3470.10:FF:000003">
    <property type="entry name" value="Iron ABC transporter permease SitD"/>
    <property type="match status" value="1"/>
</dbReference>
<gene>
    <name evidence="12" type="ORF">CMV30_02405</name>
</gene>
<feature type="transmembrane region" description="Helical" evidence="10">
    <location>
        <begin position="214"/>
        <end position="233"/>
    </location>
</feature>
<feature type="transmembrane region" description="Helical" evidence="10">
    <location>
        <begin position="297"/>
        <end position="316"/>
    </location>
</feature>
<accession>A0A290Q2L8</accession>
<dbReference type="KEGG" id="vbh:CMV30_02405"/>
<feature type="transmembrane region" description="Helical" evidence="10">
    <location>
        <begin position="108"/>
        <end position="127"/>
    </location>
</feature>
<dbReference type="PANTHER" id="PTHR30477">
    <property type="entry name" value="ABC-TRANSPORTER METAL-BINDING PROTEIN"/>
    <property type="match status" value="1"/>
</dbReference>